<dbReference type="EMBL" id="JARQZJ010000041">
    <property type="protein sequence ID" value="KAK9877302.1"/>
    <property type="molecule type" value="Genomic_DNA"/>
</dbReference>
<dbReference type="GO" id="GO:0046872">
    <property type="term" value="F:metal ion binding"/>
    <property type="evidence" value="ECO:0007669"/>
    <property type="project" value="UniProtKB-KW"/>
</dbReference>
<dbReference type="PROSITE" id="PS50081">
    <property type="entry name" value="ZF_DAG_PE_2"/>
    <property type="match status" value="1"/>
</dbReference>
<keyword evidence="1" id="KW-0479">Metal-binding</keyword>
<evidence type="ECO:0000259" key="3">
    <source>
        <dbReference type="PROSITE" id="PS50081"/>
    </source>
</evidence>
<reference evidence="4 5" key="1">
    <citation type="submission" date="2023-03" db="EMBL/GenBank/DDBJ databases">
        <title>Genome insight into feeding habits of ladybird beetles.</title>
        <authorList>
            <person name="Li H.-S."/>
            <person name="Huang Y.-H."/>
            <person name="Pang H."/>
        </authorList>
    </citation>
    <scope>NUCLEOTIDE SEQUENCE [LARGE SCALE GENOMIC DNA]</scope>
    <source>
        <strain evidence="4">SYSU_2023b</strain>
        <tissue evidence="4">Whole body</tissue>
    </source>
</reference>
<dbReference type="AlphaFoldDB" id="A0AAW1U0L8"/>
<feature type="domain" description="Phorbol-ester/DAG-type" evidence="3">
    <location>
        <begin position="22"/>
        <end position="67"/>
    </location>
</feature>
<accession>A0AAW1U0L8</accession>
<evidence type="ECO:0000256" key="2">
    <source>
        <dbReference type="ARBA" id="ARBA00022833"/>
    </source>
</evidence>
<proteinExistence type="predicted"/>
<evidence type="ECO:0000313" key="5">
    <source>
        <dbReference type="Proteomes" id="UP001431783"/>
    </source>
</evidence>
<protein>
    <recommendedName>
        <fullName evidence="3">Phorbol-ester/DAG-type domain-containing protein</fullName>
    </recommendedName>
</protein>
<organism evidence="4 5">
    <name type="scientific">Henosepilachna vigintioctopunctata</name>
    <dbReference type="NCBI Taxonomy" id="420089"/>
    <lineage>
        <taxon>Eukaryota</taxon>
        <taxon>Metazoa</taxon>
        <taxon>Ecdysozoa</taxon>
        <taxon>Arthropoda</taxon>
        <taxon>Hexapoda</taxon>
        <taxon>Insecta</taxon>
        <taxon>Pterygota</taxon>
        <taxon>Neoptera</taxon>
        <taxon>Endopterygota</taxon>
        <taxon>Coleoptera</taxon>
        <taxon>Polyphaga</taxon>
        <taxon>Cucujiformia</taxon>
        <taxon>Coccinelloidea</taxon>
        <taxon>Coccinellidae</taxon>
        <taxon>Epilachninae</taxon>
        <taxon>Epilachnini</taxon>
        <taxon>Henosepilachna</taxon>
    </lineage>
</organism>
<dbReference type="InterPro" id="IPR002219">
    <property type="entry name" value="PKC_DAG/PE"/>
</dbReference>
<keyword evidence="2" id="KW-0862">Zinc</keyword>
<evidence type="ECO:0000256" key="1">
    <source>
        <dbReference type="ARBA" id="ARBA00022723"/>
    </source>
</evidence>
<name>A0AAW1U0L8_9CUCU</name>
<sequence length="114" mass="12806">MQCIPDATSIFFSNMSASKNVGVSVAPRTYSFECVQCRQSVVISGLKCDLCSKVYHPRCGGRVKMCCGRELTNPLTFVPNSELTIHNNNNNIYTQQLYIQSQGKNPKFYINNDK</sequence>
<comment type="caution">
    <text evidence="4">The sequence shown here is derived from an EMBL/GenBank/DDBJ whole genome shotgun (WGS) entry which is preliminary data.</text>
</comment>
<gene>
    <name evidence="4" type="ORF">WA026_017694</name>
</gene>
<keyword evidence="5" id="KW-1185">Reference proteome</keyword>
<evidence type="ECO:0000313" key="4">
    <source>
        <dbReference type="EMBL" id="KAK9877302.1"/>
    </source>
</evidence>
<dbReference type="Proteomes" id="UP001431783">
    <property type="component" value="Unassembled WGS sequence"/>
</dbReference>
<dbReference type="SUPFAM" id="SSF57889">
    <property type="entry name" value="Cysteine-rich domain"/>
    <property type="match status" value="1"/>
</dbReference>
<dbReference type="InterPro" id="IPR046349">
    <property type="entry name" value="C1-like_sf"/>
</dbReference>